<sequence>MKVSRRRTLGAASLALVTPSLLVGRESLAQGATPAPEGSLFHKFRVGSLNVTIVNDGSVNRPIQGLVANASPEQAIAAARAAGLQGETLTNPYNVTILETPQGLVAFDVGNGSGPNPELGTLHANMRTAGLDPDRITLIVHTHFHGDHINGLLKADGTALYPQVQRVMVPEREWTYWTDAAEESRAPEGRRPGFANARRRFAPYADKVTRFAPNADITANIRSVPSNGHSPGHTSFIIHNGSDQALVIGDAITTPAFFMSNPEWYPGFDQDPPMAIDSRKRLLDRAATERMPVVGYHFPMPATGRVERIGTGYRLVPATA</sequence>
<comment type="similarity">
    <text evidence="1">Belongs to the metallo-beta-lactamase superfamily.</text>
</comment>
<dbReference type="Gene3D" id="3.60.15.10">
    <property type="entry name" value="Ribonuclease Z/Hydroxyacylglutathione hydrolase-like"/>
    <property type="match status" value="1"/>
</dbReference>
<protein>
    <submittedName>
        <fullName evidence="6">MBL fold metallo-hydrolase</fullName>
    </submittedName>
</protein>
<dbReference type="EMBL" id="JAETWB010000040">
    <property type="protein sequence ID" value="MBL6081913.1"/>
    <property type="molecule type" value="Genomic_DNA"/>
</dbReference>
<evidence type="ECO:0000256" key="1">
    <source>
        <dbReference type="ARBA" id="ARBA00007749"/>
    </source>
</evidence>
<keyword evidence="3" id="KW-0378">Hydrolase</keyword>
<dbReference type="SMART" id="SM00849">
    <property type="entry name" value="Lactamase_B"/>
    <property type="match status" value="1"/>
</dbReference>
<dbReference type="InterPro" id="IPR036866">
    <property type="entry name" value="RibonucZ/Hydroxyglut_hydro"/>
</dbReference>
<accession>A0ABS1UB54</accession>
<comment type="caution">
    <text evidence="6">The sequence shown here is derived from an EMBL/GenBank/DDBJ whole genome shotgun (WGS) entry which is preliminary data.</text>
</comment>
<keyword evidence="2" id="KW-0479">Metal-binding</keyword>
<feature type="domain" description="Metallo-beta-lactamase" evidence="5">
    <location>
        <begin position="92"/>
        <end position="297"/>
    </location>
</feature>
<dbReference type="CDD" id="cd07720">
    <property type="entry name" value="OPHC2-like_MBL-fold"/>
    <property type="match status" value="1"/>
</dbReference>
<dbReference type="Proteomes" id="UP000660885">
    <property type="component" value="Unassembled WGS sequence"/>
</dbReference>
<gene>
    <name evidence="6" type="ORF">JMJ56_28415</name>
</gene>
<evidence type="ECO:0000256" key="2">
    <source>
        <dbReference type="ARBA" id="ARBA00022723"/>
    </source>
</evidence>
<keyword evidence="7" id="KW-1185">Reference proteome</keyword>
<organism evidence="6 7">
    <name type="scientific">Belnapia arida</name>
    <dbReference type="NCBI Taxonomy" id="2804533"/>
    <lineage>
        <taxon>Bacteria</taxon>
        <taxon>Pseudomonadati</taxon>
        <taxon>Pseudomonadota</taxon>
        <taxon>Alphaproteobacteria</taxon>
        <taxon>Acetobacterales</taxon>
        <taxon>Roseomonadaceae</taxon>
        <taxon>Belnapia</taxon>
    </lineage>
</organism>
<dbReference type="Pfam" id="PF00753">
    <property type="entry name" value="Lactamase_B"/>
    <property type="match status" value="1"/>
</dbReference>
<keyword evidence="4" id="KW-0862">Zinc</keyword>
<proteinExistence type="inferred from homology"/>
<evidence type="ECO:0000313" key="6">
    <source>
        <dbReference type="EMBL" id="MBL6081913.1"/>
    </source>
</evidence>
<dbReference type="SUPFAM" id="SSF56281">
    <property type="entry name" value="Metallo-hydrolase/oxidoreductase"/>
    <property type="match status" value="1"/>
</dbReference>
<dbReference type="PANTHER" id="PTHR42978">
    <property type="entry name" value="QUORUM-QUENCHING LACTONASE YTNP-RELATED-RELATED"/>
    <property type="match status" value="1"/>
</dbReference>
<evidence type="ECO:0000313" key="7">
    <source>
        <dbReference type="Proteomes" id="UP000660885"/>
    </source>
</evidence>
<name>A0ABS1UB54_9PROT</name>
<dbReference type="PANTHER" id="PTHR42978:SF6">
    <property type="entry name" value="QUORUM-QUENCHING LACTONASE YTNP-RELATED"/>
    <property type="match status" value="1"/>
</dbReference>
<dbReference type="InterPro" id="IPR001279">
    <property type="entry name" value="Metallo-B-lactamas"/>
</dbReference>
<evidence type="ECO:0000259" key="5">
    <source>
        <dbReference type="SMART" id="SM00849"/>
    </source>
</evidence>
<reference evidence="6 7" key="1">
    <citation type="submission" date="2021-01" db="EMBL/GenBank/DDBJ databases">
        <title>Belnapia mucosa sp. nov. and Belnapia arida sp. nov., isolated from the Tabernas Desert (Almeria, Spain).</title>
        <authorList>
            <person name="Molina-Menor E."/>
            <person name="Vidal-Verdu A."/>
            <person name="Calonge A."/>
            <person name="Satari L."/>
            <person name="Pereto J."/>
            <person name="Porcar M."/>
        </authorList>
    </citation>
    <scope>NUCLEOTIDE SEQUENCE [LARGE SCALE GENOMIC DNA]</scope>
    <source>
        <strain evidence="6 7">T18</strain>
    </source>
</reference>
<evidence type="ECO:0000256" key="4">
    <source>
        <dbReference type="ARBA" id="ARBA00022833"/>
    </source>
</evidence>
<dbReference type="InterPro" id="IPR051013">
    <property type="entry name" value="MBL_superfamily_lactonases"/>
</dbReference>
<dbReference type="RefSeq" id="WP_202835125.1">
    <property type="nucleotide sequence ID" value="NZ_JAETWB010000040.1"/>
</dbReference>
<evidence type="ECO:0000256" key="3">
    <source>
        <dbReference type="ARBA" id="ARBA00022801"/>
    </source>
</evidence>